<evidence type="ECO:0000256" key="6">
    <source>
        <dbReference type="ARBA" id="ARBA00022793"/>
    </source>
</evidence>
<evidence type="ECO:0000256" key="9">
    <source>
        <dbReference type="ARBA" id="ARBA00023239"/>
    </source>
</evidence>
<dbReference type="Gene3D" id="3.20.20.70">
    <property type="entry name" value="Aldolase class I"/>
    <property type="match status" value="1"/>
</dbReference>
<dbReference type="UniPathway" id="UPA00035">
    <property type="reaction ID" value="UER00043"/>
</dbReference>
<evidence type="ECO:0000256" key="5">
    <source>
        <dbReference type="ARBA" id="ARBA00022605"/>
    </source>
</evidence>
<evidence type="ECO:0000256" key="7">
    <source>
        <dbReference type="ARBA" id="ARBA00022822"/>
    </source>
</evidence>
<accession>A0A560MCX4</accession>
<dbReference type="InterPro" id="IPR013785">
    <property type="entry name" value="Aldolase_TIM"/>
</dbReference>
<dbReference type="NCBIfam" id="NF001373">
    <property type="entry name" value="PRK00278.1-6"/>
    <property type="match status" value="1"/>
</dbReference>
<comment type="similarity">
    <text evidence="10">Belongs to the TrpC family.</text>
</comment>
<dbReference type="NCBIfam" id="NF001370">
    <property type="entry name" value="PRK00278.1-2"/>
    <property type="match status" value="1"/>
</dbReference>
<dbReference type="PANTHER" id="PTHR22854:SF2">
    <property type="entry name" value="INDOLE-3-GLYCEROL-PHOSPHATE SYNTHASE"/>
    <property type="match status" value="1"/>
</dbReference>
<dbReference type="RefSeq" id="WP_146985768.1">
    <property type="nucleotide sequence ID" value="NZ_VITY01000003.1"/>
</dbReference>
<keyword evidence="6 10" id="KW-0210">Decarboxylase</keyword>
<dbReference type="NCBIfam" id="NF001377">
    <property type="entry name" value="PRK00278.2-4"/>
    <property type="match status" value="1"/>
</dbReference>
<evidence type="ECO:0000313" key="12">
    <source>
        <dbReference type="EMBL" id="TWC05467.1"/>
    </source>
</evidence>
<comment type="catalytic activity">
    <reaction evidence="1 10">
        <text>1-(2-carboxyphenylamino)-1-deoxy-D-ribulose 5-phosphate + H(+) = (1S,2R)-1-C-(indol-3-yl)glycerol 3-phosphate + CO2 + H2O</text>
        <dbReference type="Rhea" id="RHEA:23476"/>
        <dbReference type="ChEBI" id="CHEBI:15377"/>
        <dbReference type="ChEBI" id="CHEBI:15378"/>
        <dbReference type="ChEBI" id="CHEBI:16526"/>
        <dbReference type="ChEBI" id="CHEBI:58613"/>
        <dbReference type="ChEBI" id="CHEBI:58866"/>
        <dbReference type="EC" id="4.1.1.48"/>
    </reaction>
</comment>
<feature type="domain" description="Indole-3-glycerol phosphate synthase" evidence="11">
    <location>
        <begin position="5"/>
        <end position="260"/>
    </location>
</feature>
<reference evidence="12 13" key="1">
    <citation type="submission" date="2019-06" db="EMBL/GenBank/DDBJ databases">
        <title>Genomic Encyclopedia of Type Strains, Phase IV (KMG-V): Genome sequencing to study the core and pangenomes of soil and plant-associated prokaryotes.</title>
        <authorList>
            <person name="Whitman W."/>
        </authorList>
    </citation>
    <scope>NUCLEOTIDE SEQUENCE [LARGE SCALE GENOMIC DNA]</scope>
    <source>
        <strain evidence="12 13">BR 10355</strain>
    </source>
</reference>
<proteinExistence type="inferred from homology"/>
<keyword evidence="7 10" id="KW-0822">Tryptophan biosynthesis</keyword>
<gene>
    <name evidence="10" type="primary">trpC</name>
    <name evidence="12" type="ORF">FBZ93_103484</name>
</gene>
<evidence type="ECO:0000259" key="11">
    <source>
        <dbReference type="Pfam" id="PF00218"/>
    </source>
</evidence>
<evidence type="ECO:0000256" key="2">
    <source>
        <dbReference type="ARBA" id="ARBA00004696"/>
    </source>
</evidence>
<evidence type="ECO:0000256" key="8">
    <source>
        <dbReference type="ARBA" id="ARBA00023141"/>
    </source>
</evidence>
<evidence type="ECO:0000313" key="13">
    <source>
        <dbReference type="Proteomes" id="UP000321304"/>
    </source>
</evidence>
<dbReference type="Proteomes" id="UP000321304">
    <property type="component" value="Unassembled WGS sequence"/>
</dbReference>
<dbReference type="InterPro" id="IPR011060">
    <property type="entry name" value="RibuloseP-bd_barrel"/>
</dbReference>
<dbReference type="EC" id="4.1.1.48" evidence="3 10"/>
<name>A0A560MCX4_9BRAD</name>
<evidence type="ECO:0000256" key="10">
    <source>
        <dbReference type="HAMAP-Rule" id="MF_00134"/>
    </source>
</evidence>
<sequence length="273" mass="29582">MSDILTKIEAYKREEIAAAKRARPLADIEAQAKSASAPRGFLRALKDKHARGDFGLIAEVKKASPSKGLIRADFDPPVLAKAYEAGGAACLSVLTDAPSFQGHLDFMVAARAATNLPVLRKDFMFDTYQVAEARAHGADCILIIMAALDDAAAKEIEDAALSYGMDVLIEIHDRAELDRALKLRSPMIGVNNRNLRTFETTLATSETLAPLIPRDRLMVGESGIFTPEDLARLERVGMSTFLVGESLMRQQDVTAATRALLTRQGAARATATR</sequence>
<dbReference type="SUPFAM" id="SSF51366">
    <property type="entry name" value="Ribulose-phoshate binding barrel"/>
    <property type="match status" value="1"/>
</dbReference>
<evidence type="ECO:0000256" key="3">
    <source>
        <dbReference type="ARBA" id="ARBA00012362"/>
    </source>
</evidence>
<keyword evidence="8 10" id="KW-0057">Aromatic amino acid biosynthesis</keyword>
<dbReference type="Pfam" id="PF00218">
    <property type="entry name" value="IGPS"/>
    <property type="match status" value="1"/>
</dbReference>
<dbReference type="STRING" id="1755647.AS156_39180"/>
<dbReference type="InterPro" id="IPR001468">
    <property type="entry name" value="Indole-3-GlycerolPSynthase_CS"/>
</dbReference>
<dbReference type="GO" id="GO:0004425">
    <property type="term" value="F:indole-3-glycerol-phosphate synthase activity"/>
    <property type="evidence" value="ECO:0007669"/>
    <property type="project" value="UniProtKB-UniRule"/>
</dbReference>
<dbReference type="CDD" id="cd00331">
    <property type="entry name" value="IGPS"/>
    <property type="match status" value="1"/>
</dbReference>
<comment type="pathway">
    <text evidence="2 10">Amino-acid biosynthesis; L-tryptophan biosynthesis; L-tryptophan from chorismate: step 4/5.</text>
</comment>
<organism evidence="12 13">
    <name type="scientific">Bradyrhizobium macuxiense</name>
    <dbReference type="NCBI Taxonomy" id="1755647"/>
    <lineage>
        <taxon>Bacteria</taxon>
        <taxon>Pseudomonadati</taxon>
        <taxon>Pseudomonadota</taxon>
        <taxon>Alphaproteobacteria</taxon>
        <taxon>Hyphomicrobiales</taxon>
        <taxon>Nitrobacteraceae</taxon>
        <taxon>Bradyrhizobium</taxon>
    </lineage>
</organism>
<dbReference type="EMBL" id="VITY01000003">
    <property type="protein sequence ID" value="TWC05467.1"/>
    <property type="molecule type" value="Genomic_DNA"/>
</dbReference>
<dbReference type="OrthoDB" id="9804217at2"/>
<evidence type="ECO:0000256" key="4">
    <source>
        <dbReference type="ARBA" id="ARBA00018080"/>
    </source>
</evidence>
<dbReference type="InterPro" id="IPR013798">
    <property type="entry name" value="Indole-3-glycerol_P_synth_dom"/>
</dbReference>
<keyword evidence="13" id="KW-1185">Reference proteome</keyword>
<keyword evidence="5 10" id="KW-0028">Amino-acid biosynthesis</keyword>
<dbReference type="InterPro" id="IPR045186">
    <property type="entry name" value="Indole-3-glycerol_P_synth"/>
</dbReference>
<dbReference type="GO" id="GO:0004640">
    <property type="term" value="F:phosphoribosylanthranilate isomerase activity"/>
    <property type="evidence" value="ECO:0007669"/>
    <property type="project" value="TreeGrafter"/>
</dbReference>
<dbReference type="PANTHER" id="PTHR22854">
    <property type="entry name" value="TRYPTOPHAN BIOSYNTHESIS PROTEIN"/>
    <property type="match status" value="1"/>
</dbReference>
<dbReference type="HAMAP" id="MF_00134_B">
    <property type="entry name" value="IGPS_B"/>
    <property type="match status" value="1"/>
</dbReference>
<comment type="caution">
    <text evidence="12">The sequence shown here is derived from an EMBL/GenBank/DDBJ whole genome shotgun (WGS) entry which is preliminary data.</text>
</comment>
<dbReference type="AlphaFoldDB" id="A0A560MCX4"/>
<evidence type="ECO:0000256" key="1">
    <source>
        <dbReference type="ARBA" id="ARBA00001633"/>
    </source>
</evidence>
<dbReference type="PROSITE" id="PS00614">
    <property type="entry name" value="IGPS"/>
    <property type="match status" value="1"/>
</dbReference>
<keyword evidence="9 10" id="KW-0456">Lyase</keyword>
<protein>
    <recommendedName>
        <fullName evidence="4 10">Indole-3-glycerol phosphate synthase</fullName>
        <shortName evidence="10">IGPS</shortName>
        <ecNumber evidence="3 10">4.1.1.48</ecNumber>
    </recommendedName>
</protein>
<dbReference type="FunFam" id="3.20.20.70:FF:000024">
    <property type="entry name" value="Indole-3-glycerol phosphate synthase"/>
    <property type="match status" value="1"/>
</dbReference>
<dbReference type="GO" id="GO:0000162">
    <property type="term" value="P:L-tryptophan biosynthetic process"/>
    <property type="evidence" value="ECO:0007669"/>
    <property type="project" value="UniProtKB-UniRule"/>
</dbReference>